<name>A0A974P5L8_9CAUL</name>
<dbReference type="AlphaFoldDB" id="A0A974P5L8"/>
<evidence type="ECO:0000256" key="1">
    <source>
        <dbReference type="SAM" id="MobiDB-lite"/>
    </source>
</evidence>
<evidence type="ECO:0000313" key="2">
    <source>
        <dbReference type="EMBL" id="QQZ51158.1"/>
    </source>
</evidence>
<organism evidence="2">
    <name type="scientific">Phenylobacterium glaciei</name>
    <dbReference type="NCBI Taxonomy" id="2803784"/>
    <lineage>
        <taxon>Bacteria</taxon>
        <taxon>Pseudomonadati</taxon>
        <taxon>Pseudomonadota</taxon>
        <taxon>Alphaproteobacteria</taxon>
        <taxon>Caulobacterales</taxon>
        <taxon>Caulobacteraceae</taxon>
        <taxon>Phenylobacterium</taxon>
    </lineage>
</organism>
<feature type="compositionally biased region" description="Basic and acidic residues" evidence="1">
    <location>
        <begin position="136"/>
        <end position="145"/>
    </location>
</feature>
<reference evidence="2" key="1">
    <citation type="submission" date="2021-01" db="EMBL/GenBank/DDBJ databases">
        <title>Genome sequence of Phenylobacterium sp. 20VBR1 isolated from a valley glaceir, Ny-Alesund, Svalbard.</title>
        <authorList>
            <person name="Thomas F.A."/>
            <person name="Krishnan K.P."/>
            <person name="Sinha R.K."/>
        </authorList>
    </citation>
    <scope>NUCLEOTIDE SEQUENCE</scope>
    <source>
        <strain evidence="2">20VBR1</strain>
    </source>
</reference>
<dbReference type="SUPFAM" id="SSF53335">
    <property type="entry name" value="S-adenosyl-L-methionine-dependent methyltransferases"/>
    <property type="match status" value="1"/>
</dbReference>
<accession>A0A974P5L8</accession>
<dbReference type="InterPro" id="IPR029063">
    <property type="entry name" value="SAM-dependent_MTases_sf"/>
</dbReference>
<dbReference type="Gene3D" id="3.40.50.150">
    <property type="entry name" value="Vaccinia Virus protein VP39"/>
    <property type="match status" value="1"/>
</dbReference>
<protein>
    <submittedName>
        <fullName evidence="2">Uncharacterized protein</fullName>
    </submittedName>
</protein>
<gene>
    <name evidence="2" type="ORF">JKL49_08520</name>
</gene>
<proteinExistence type="predicted"/>
<sequence length="160" mass="17709">MAAAAAYSLDGAIHFQCMDWKGYPTLVAAAAAVYSEQKNLIVWAKSNAGMGTFYRSRHELIGVFKVGTAPHRNNFGLGETGRWRSNVWEYPGMNAFGRGRDATLALHSTCKPSPWLLTPSKTSAHEMRSSWTPSGIRDDPHRRPENWPARPSPRTGPLVL</sequence>
<feature type="region of interest" description="Disordered" evidence="1">
    <location>
        <begin position="117"/>
        <end position="160"/>
    </location>
</feature>
<dbReference type="EMBL" id="CP068570">
    <property type="protein sequence ID" value="QQZ51158.1"/>
    <property type="molecule type" value="Genomic_DNA"/>
</dbReference>